<dbReference type="EMBL" id="CP139781">
    <property type="protein sequence ID" value="WRQ87434.1"/>
    <property type="molecule type" value="Genomic_DNA"/>
</dbReference>
<evidence type="ECO:0008006" key="3">
    <source>
        <dbReference type="Google" id="ProtNLM"/>
    </source>
</evidence>
<sequence length="119" mass="13673">MASPVIETYCAHFGIESAAFTHHLLARTLHGPARWLRPLLQRFSPEHFTPDLLFLDCVGRVRSRQQLKVETSDFRRDSANRHFSRRVLQLRVSVQAVHDIVIPLLEPTEAHTDRVPTLA</sequence>
<dbReference type="RefSeq" id="WP_221030402.1">
    <property type="nucleotide sequence ID" value="NZ_CP139781.1"/>
</dbReference>
<reference evidence="1 2" key="1">
    <citation type="submission" date="2021-08" db="EMBL/GenBank/DDBJ databases">
        <authorList>
            <person name="Zhang D."/>
            <person name="Zhang A."/>
            <person name="Wang L."/>
        </authorList>
    </citation>
    <scope>NUCLEOTIDE SEQUENCE [LARGE SCALE GENOMIC DNA]</scope>
    <source>
        <strain evidence="1 2">WL0086</strain>
    </source>
</reference>
<keyword evidence="2" id="KW-1185">Reference proteome</keyword>
<proteinExistence type="predicted"/>
<organism evidence="1 2">
    <name type="scientific">Actomonas aquatica</name>
    <dbReference type="NCBI Taxonomy" id="2866162"/>
    <lineage>
        <taxon>Bacteria</taxon>
        <taxon>Pseudomonadati</taxon>
        <taxon>Verrucomicrobiota</taxon>
        <taxon>Opitutia</taxon>
        <taxon>Opitutales</taxon>
        <taxon>Opitutaceae</taxon>
        <taxon>Actomonas</taxon>
    </lineage>
</organism>
<evidence type="ECO:0000313" key="2">
    <source>
        <dbReference type="Proteomes" id="UP000738431"/>
    </source>
</evidence>
<protein>
    <recommendedName>
        <fullName evidence="3">Transposase</fullName>
    </recommendedName>
</protein>
<accession>A0ABZ1C6T6</accession>
<evidence type="ECO:0000313" key="1">
    <source>
        <dbReference type="EMBL" id="WRQ87434.1"/>
    </source>
</evidence>
<name>A0ABZ1C6T6_9BACT</name>
<gene>
    <name evidence="1" type="ORF">K1X11_021685</name>
</gene>
<dbReference type="Proteomes" id="UP000738431">
    <property type="component" value="Chromosome"/>
</dbReference>
<reference evidence="1 2" key="2">
    <citation type="submission" date="2023-12" db="EMBL/GenBank/DDBJ databases">
        <title>Description of an unclassified Opitutus bacterium of Verrucomicrobiota.</title>
        <authorList>
            <person name="Zhang D.-F."/>
        </authorList>
    </citation>
    <scope>NUCLEOTIDE SEQUENCE [LARGE SCALE GENOMIC DNA]</scope>
    <source>
        <strain evidence="1 2">WL0086</strain>
    </source>
</reference>